<keyword evidence="4" id="KW-1185">Reference proteome</keyword>
<gene>
    <name evidence="3" type="ORF">IB285_11105</name>
</gene>
<evidence type="ECO:0000313" key="4">
    <source>
        <dbReference type="Proteomes" id="UP000635384"/>
    </source>
</evidence>
<dbReference type="Proteomes" id="UP000635384">
    <property type="component" value="Unassembled WGS sequence"/>
</dbReference>
<keyword evidence="2" id="KW-0472">Membrane</keyword>
<organism evidence="3 4">
    <name type="scientific">Erythrobacter rubeus</name>
    <dbReference type="NCBI Taxonomy" id="2760803"/>
    <lineage>
        <taxon>Bacteria</taxon>
        <taxon>Pseudomonadati</taxon>
        <taxon>Pseudomonadota</taxon>
        <taxon>Alphaproteobacteria</taxon>
        <taxon>Sphingomonadales</taxon>
        <taxon>Erythrobacteraceae</taxon>
        <taxon>Erythrobacter/Porphyrobacter group</taxon>
        <taxon>Erythrobacter</taxon>
    </lineage>
</organism>
<evidence type="ECO:0000256" key="2">
    <source>
        <dbReference type="SAM" id="Phobius"/>
    </source>
</evidence>
<dbReference type="EMBL" id="JACXLC010000001">
    <property type="protein sequence ID" value="MBD2842801.1"/>
    <property type="molecule type" value="Genomic_DNA"/>
</dbReference>
<keyword evidence="2" id="KW-1133">Transmembrane helix</keyword>
<feature type="region of interest" description="Disordered" evidence="1">
    <location>
        <begin position="120"/>
        <end position="162"/>
    </location>
</feature>
<evidence type="ECO:0000313" key="3">
    <source>
        <dbReference type="EMBL" id="MBD2842801.1"/>
    </source>
</evidence>
<accession>A0ABR8KX69</accession>
<keyword evidence="2" id="KW-0812">Transmembrane</keyword>
<reference evidence="3 4" key="1">
    <citation type="submission" date="2020-09" db="EMBL/GenBank/DDBJ databases">
        <authorList>
            <person name="Yoon J.-W."/>
        </authorList>
    </citation>
    <scope>NUCLEOTIDE SEQUENCE [LARGE SCALE GENOMIC DNA]</scope>
    <source>
        <strain evidence="3 4">KMU-140</strain>
    </source>
</reference>
<name>A0ABR8KX69_9SPHN</name>
<feature type="compositionally biased region" description="Basic and acidic residues" evidence="1">
    <location>
        <begin position="120"/>
        <end position="142"/>
    </location>
</feature>
<sequence length="162" mass="18084">MAILSRFNPTSGIVDFWHEFRKPNPLRYPILLASMAPFGVIFYWLGSETVYKDPDRPSITYITTFDPTRSDEEIIATNIENQEVKELREEQADRLAQRKRDLYKALGAAAGMDVERIAAEADARRAAEEAAEAEARAERLGRSTDSAGEDNAEPAAPEEPAP</sequence>
<comment type="caution">
    <text evidence="3">The sequence shown here is derived from an EMBL/GenBank/DDBJ whole genome shotgun (WGS) entry which is preliminary data.</text>
</comment>
<proteinExistence type="predicted"/>
<feature type="transmembrane region" description="Helical" evidence="2">
    <location>
        <begin position="26"/>
        <end position="46"/>
    </location>
</feature>
<evidence type="ECO:0000256" key="1">
    <source>
        <dbReference type="SAM" id="MobiDB-lite"/>
    </source>
</evidence>
<protein>
    <submittedName>
        <fullName evidence="3">Uncharacterized protein</fullName>
    </submittedName>
</protein>
<dbReference type="RefSeq" id="WP_190788233.1">
    <property type="nucleotide sequence ID" value="NZ_JACXLC010000001.1"/>
</dbReference>